<organism evidence="1">
    <name type="scientific">Lotharella globosa</name>
    <dbReference type="NCBI Taxonomy" id="91324"/>
    <lineage>
        <taxon>Eukaryota</taxon>
        <taxon>Sar</taxon>
        <taxon>Rhizaria</taxon>
        <taxon>Cercozoa</taxon>
        <taxon>Chlorarachniophyceae</taxon>
        <taxon>Lotharella</taxon>
    </lineage>
</organism>
<evidence type="ECO:0000313" key="1">
    <source>
        <dbReference type="EMBL" id="CAE0657745.1"/>
    </source>
</evidence>
<evidence type="ECO:0000313" key="2">
    <source>
        <dbReference type="EMBL" id="CAE0657748.1"/>
    </source>
</evidence>
<protein>
    <submittedName>
        <fullName evidence="1">Uncharacterized protein</fullName>
    </submittedName>
</protein>
<accession>A0A6V3KLW2</accession>
<dbReference type="EMBL" id="HBIV01012583">
    <property type="protein sequence ID" value="CAE0657745.1"/>
    <property type="molecule type" value="Transcribed_RNA"/>
</dbReference>
<sequence length="101" mass="12062">MENLCTNVWMCMVGTQAVSDTWGIVTSRRDRRRRRNETLRLTERRERLQDRTRFIHSYACIEKNLQPFQVSDNHSAVHRLNARHRRHYPGANVLAPTLEFL</sequence>
<gene>
    <name evidence="1" type="ORF">LGLO00237_LOCUS9313</name>
    <name evidence="2" type="ORF">LGLO00237_LOCUS9316</name>
</gene>
<proteinExistence type="predicted"/>
<dbReference type="AlphaFoldDB" id="A0A6V3KLW2"/>
<reference evidence="1" key="1">
    <citation type="submission" date="2021-01" db="EMBL/GenBank/DDBJ databases">
        <authorList>
            <person name="Corre E."/>
            <person name="Pelletier E."/>
            <person name="Niang G."/>
            <person name="Scheremetjew M."/>
            <person name="Finn R."/>
            <person name="Kale V."/>
            <person name="Holt S."/>
            <person name="Cochrane G."/>
            <person name="Meng A."/>
            <person name="Brown T."/>
            <person name="Cohen L."/>
        </authorList>
    </citation>
    <scope>NUCLEOTIDE SEQUENCE</scope>
    <source>
        <strain evidence="1">CCCM811</strain>
    </source>
</reference>
<dbReference type="EMBL" id="HBIV01012587">
    <property type="protein sequence ID" value="CAE0657748.1"/>
    <property type="molecule type" value="Transcribed_RNA"/>
</dbReference>
<name>A0A6V3KLW2_9EUKA</name>